<dbReference type="GO" id="GO:0016491">
    <property type="term" value="F:oxidoreductase activity"/>
    <property type="evidence" value="ECO:0007669"/>
    <property type="project" value="UniProtKB-KW"/>
</dbReference>
<keyword evidence="10" id="KW-1185">Reference proteome</keyword>
<dbReference type="SUPFAM" id="SSF49503">
    <property type="entry name" value="Cupredoxins"/>
    <property type="match status" value="3"/>
</dbReference>
<dbReference type="InterPro" id="IPR011707">
    <property type="entry name" value="Cu-oxidase-like_N"/>
</dbReference>
<dbReference type="Pfam" id="PF00394">
    <property type="entry name" value="Cu-oxidase"/>
    <property type="match status" value="1"/>
</dbReference>
<dbReference type="PANTHER" id="PTHR11709:SF145">
    <property type="entry name" value="LCC1"/>
    <property type="match status" value="1"/>
</dbReference>
<dbReference type="InterPro" id="IPR001117">
    <property type="entry name" value="Cu-oxidase_2nd"/>
</dbReference>
<dbReference type="PROSITE" id="PS00080">
    <property type="entry name" value="MULTICOPPER_OXIDASE2"/>
    <property type="match status" value="1"/>
</dbReference>
<evidence type="ECO:0000256" key="4">
    <source>
        <dbReference type="ARBA" id="ARBA00023008"/>
    </source>
</evidence>
<dbReference type="PROSITE" id="PS00079">
    <property type="entry name" value="MULTICOPPER_OXIDASE1"/>
    <property type="match status" value="1"/>
</dbReference>
<dbReference type="Pfam" id="PF07732">
    <property type="entry name" value="Cu-oxidase_3"/>
    <property type="match status" value="1"/>
</dbReference>
<evidence type="ECO:0000259" key="6">
    <source>
        <dbReference type="Pfam" id="PF00394"/>
    </source>
</evidence>
<keyword evidence="4" id="KW-0186">Copper</keyword>
<gene>
    <name evidence="9" type="ORF">LTR09_006028</name>
</gene>
<evidence type="ECO:0000256" key="1">
    <source>
        <dbReference type="ARBA" id="ARBA00010609"/>
    </source>
</evidence>
<dbReference type="Proteomes" id="UP001271007">
    <property type="component" value="Unassembled WGS sequence"/>
</dbReference>
<dbReference type="GO" id="GO:0005507">
    <property type="term" value="F:copper ion binding"/>
    <property type="evidence" value="ECO:0007669"/>
    <property type="project" value="InterPro"/>
</dbReference>
<protein>
    <recommendedName>
        <fullName evidence="11">Laccase</fullName>
    </recommendedName>
</protein>
<evidence type="ECO:0000256" key="5">
    <source>
        <dbReference type="SAM" id="MobiDB-lite"/>
    </source>
</evidence>
<dbReference type="InterPro" id="IPR011706">
    <property type="entry name" value="Cu-oxidase_C"/>
</dbReference>
<name>A0AAJ0DMD8_9PEZI</name>
<dbReference type="Gene3D" id="2.60.40.420">
    <property type="entry name" value="Cupredoxins - blue copper proteins"/>
    <property type="match status" value="3"/>
</dbReference>
<feature type="domain" description="Plastocyanin-like" evidence="7">
    <location>
        <begin position="292"/>
        <end position="339"/>
    </location>
</feature>
<dbReference type="InterPro" id="IPR008972">
    <property type="entry name" value="Cupredoxin"/>
</dbReference>
<keyword evidence="2" id="KW-0479">Metal-binding</keyword>
<dbReference type="PANTHER" id="PTHR11709">
    <property type="entry name" value="MULTI-COPPER OXIDASE"/>
    <property type="match status" value="1"/>
</dbReference>
<feature type="compositionally biased region" description="Gly residues" evidence="5">
    <location>
        <begin position="341"/>
        <end position="351"/>
    </location>
</feature>
<feature type="compositionally biased region" description="Pro residues" evidence="5">
    <location>
        <begin position="352"/>
        <end position="376"/>
    </location>
</feature>
<dbReference type="EMBL" id="JAWDJX010000018">
    <property type="protein sequence ID" value="KAK3052964.1"/>
    <property type="molecule type" value="Genomic_DNA"/>
</dbReference>
<evidence type="ECO:0000256" key="2">
    <source>
        <dbReference type="ARBA" id="ARBA00022723"/>
    </source>
</evidence>
<dbReference type="Pfam" id="PF07731">
    <property type="entry name" value="Cu-oxidase_2"/>
    <property type="match status" value="2"/>
</dbReference>
<evidence type="ECO:0008006" key="11">
    <source>
        <dbReference type="Google" id="ProtNLM"/>
    </source>
</evidence>
<dbReference type="CDD" id="cd13901">
    <property type="entry name" value="CuRO_3_MaLCC_like"/>
    <property type="match status" value="1"/>
</dbReference>
<dbReference type="InterPro" id="IPR045087">
    <property type="entry name" value="Cu-oxidase_fam"/>
</dbReference>
<dbReference type="AlphaFoldDB" id="A0AAJ0DMD8"/>
<feature type="domain" description="Plastocyanin-like" evidence="7">
    <location>
        <begin position="409"/>
        <end position="464"/>
    </location>
</feature>
<evidence type="ECO:0000313" key="9">
    <source>
        <dbReference type="EMBL" id="KAK3052964.1"/>
    </source>
</evidence>
<comment type="similarity">
    <text evidence="1">Belongs to the multicopper oxidase family.</text>
</comment>
<evidence type="ECO:0000256" key="3">
    <source>
        <dbReference type="ARBA" id="ARBA00023002"/>
    </source>
</evidence>
<dbReference type="InterPro" id="IPR033138">
    <property type="entry name" value="Cu_oxidase_CS"/>
</dbReference>
<accession>A0AAJ0DMD8</accession>
<reference evidence="9" key="1">
    <citation type="submission" date="2023-04" db="EMBL/GenBank/DDBJ databases">
        <title>Black Yeasts Isolated from many extreme environments.</title>
        <authorList>
            <person name="Coleine C."/>
            <person name="Stajich J.E."/>
            <person name="Selbmann L."/>
        </authorList>
    </citation>
    <scope>NUCLEOTIDE SEQUENCE</scope>
    <source>
        <strain evidence="9">CCFEE 5312</strain>
    </source>
</reference>
<sequence>MDGVPGNTQCPIAPGSTFTYRFRADLYGSTWYHSHWSAQYGSGLFGAMNIYGPKNVEYDSDLGPVMMHDYYHGYYEDAVKKTLADPASGQAGPPLANNNLINGKASNGPAPMASFNVTSGKSYRLRLINTSAASVQKFTIDGYTFTIFANDFVPIVPYDTDVVTLAIGQRSDILFKASGKSTDAVWMRAFRPPPCGPTAGGEEVTAAIFYEDADRSQRPTTSPGPNAYNTYCGNDPLSQTVPYYPIPAGDPTTTEVLPLAFRSNGTALLWYIKDQTFRINYNDPILLESKLGNLDFPEIQSVHNYGTNKSVRFIIENPGNQPHPMHLHGHNMFILQEGPCAGDGGVQGGPPSGAPRPATTPAPSTPAPSTPAPSTPAPSTNGTKRDLNIDYGLKVKREDKQGSCWDGTIVNPWNPQRRDVHMLMPGSYIVIQWFQDNPGVWPLHCHIAWHLSAGMAWMVLENPDAIANDVEIPSIMSQTCRDWTTYSGENIVKQIDDGI</sequence>
<evidence type="ECO:0000259" key="7">
    <source>
        <dbReference type="Pfam" id="PF07731"/>
    </source>
</evidence>
<dbReference type="InterPro" id="IPR002355">
    <property type="entry name" value="Cu_oxidase_Cu_BS"/>
</dbReference>
<organism evidence="9 10">
    <name type="scientific">Extremus antarcticus</name>
    <dbReference type="NCBI Taxonomy" id="702011"/>
    <lineage>
        <taxon>Eukaryota</taxon>
        <taxon>Fungi</taxon>
        <taxon>Dikarya</taxon>
        <taxon>Ascomycota</taxon>
        <taxon>Pezizomycotina</taxon>
        <taxon>Dothideomycetes</taxon>
        <taxon>Dothideomycetidae</taxon>
        <taxon>Mycosphaerellales</taxon>
        <taxon>Extremaceae</taxon>
        <taxon>Extremus</taxon>
    </lineage>
</organism>
<evidence type="ECO:0000313" key="10">
    <source>
        <dbReference type="Proteomes" id="UP001271007"/>
    </source>
</evidence>
<evidence type="ECO:0000259" key="8">
    <source>
        <dbReference type="Pfam" id="PF07732"/>
    </source>
</evidence>
<feature type="domain" description="Plastocyanin-like" evidence="8">
    <location>
        <begin position="1"/>
        <end position="54"/>
    </location>
</feature>
<proteinExistence type="inferred from homology"/>
<feature type="region of interest" description="Disordered" evidence="5">
    <location>
        <begin position="338"/>
        <end position="387"/>
    </location>
</feature>
<keyword evidence="3" id="KW-0560">Oxidoreductase</keyword>
<feature type="domain" description="Plastocyanin-like" evidence="6">
    <location>
        <begin position="64"/>
        <end position="189"/>
    </location>
</feature>
<comment type="caution">
    <text evidence="9">The sequence shown here is derived from an EMBL/GenBank/DDBJ whole genome shotgun (WGS) entry which is preliminary data.</text>
</comment>